<gene>
    <name evidence="4" type="primary">LOC111005561</name>
</gene>
<keyword evidence="1" id="KW-0175">Coiled coil</keyword>
<feature type="coiled-coil region" evidence="1">
    <location>
        <begin position="81"/>
        <end position="114"/>
    </location>
</feature>
<feature type="compositionally biased region" description="Basic and acidic residues" evidence="2">
    <location>
        <begin position="12"/>
        <end position="27"/>
    </location>
</feature>
<keyword evidence="3" id="KW-1185">Reference proteome</keyword>
<dbReference type="RefSeq" id="XP_022132787.1">
    <property type="nucleotide sequence ID" value="XM_022277095.1"/>
</dbReference>
<evidence type="ECO:0000256" key="1">
    <source>
        <dbReference type="SAM" id="Coils"/>
    </source>
</evidence>
<dbReference type="AlphaFoldDB" id="A0A6J1BUU1"/>
<sequence>MEEQTGGTKPIKCSDDRNRPKTGRDAAGEIPIGNSDALPDPEDEDCHISTSEGWGSSGEEETRLSGLAESLQILTESLLTMEQAEMEIFKSREAIRLEEEKRRLESEAEMTRMLLHCQLQIASFLTAARPSCSRKRKRVQEEEPSSSSSASLEREGALLLSLIQLNTITF</sequence>
<evidence type="ECO:0000256" key="2">
    <source>
        <dbReference type="SAM" id="MobiDB-lite"/>
    </source>
</evidence>
<protein>
    <submittedName>
        <fullName evidence="4">Uncharacterized protein LOC111005561</fullName>
    </submittedName>
</protein>
<reference evidence="4" key="1">
    <citation type="submission" date="2025-08" db="UniProtKB">
        <authorList>
            <consortium name="RefSeq"/>
        </authorList>
    </citation>
    <scope>IDENTIFICATION</scope>
    <source>
        <strain evidence="4">OHB3-1</strain>
    </source>
</reference>
<feature type="region of interest" description="Disordered" evidence="2">
    <location>
        <begin position="1"/>
        <end position="62"/>
    </location>
</feature>
<dbReference type="Proteomes" id="UP000504603">
    <property type="component" value="Unplaced"/>
</dbReference>
<accession>A0A6J1BUU1</accession>
<name>A0A6J1BUU1_MOMCH</name>
<organism evidence="3 4">
    <name type="scientific">Momordica charantia</name>
    <name type="common">Bitter gourd</name>
    <name type="synonym">Balsam pear</name>
    <dbReference type="NCBI Taxonomy" id="3673"/>
    <lineage>
        <taxon>Eukaryota</taxon>
        <taxon>Viridiplantae</taxon>
        <taxon>Streptophyta</taxon>
        <taxon>Embryophyta</taxon>
        <taxon>Tracheophyta</taxon>
        <taxon>Spermatophyta</taxon>
        <taxon>Magnoliopsida</taxon>
        <taxon>eudicotyledons</taxon>
        <taxon>Gunneridae</taxon>
        <taxon>Pentapetalae</taxon>
        <taxon>rosids</taxon>
        <taxon>fabids</taxon>
        <taxon>Cucurbitales</taxon>
        <taxon>Cucurbitaceae</taxon>
        <taxon>Momordiceae</taxon>
        <taxon>Momordica</taxon>
    </lineage>
</organism>
<dbReference type="OrthoDB" id="1729514at2759"/>
<dbReference type="KEGG" id="mcha:111005561"/>
<dbReference type="GeneID" id="111005561"/>
<evidence type="ECO:0000313" key="4">
    <source>
        <dbReference type="RefSeq" id="XP_022132787.1"/>
    </source>
</evidence>
<evidence type="ECO:0000313" key="3">
    <source>
        <dbReference type="Proteomes" id="UP000504603"/>
    </source>
</evidence>
<proteinExistence type="predicted"/>